<evidence type="ECO:0000256" key="9">
    <source>
        <dbReference type="RuleBase" id="RU369079"/>
    </source>
</evidence>
<organism evidence="11 12">
    <name type="scientific">Wenxinia marina DSM 24838</name>
    <dbReference type="NCBI Taxonomy" id="1123501"/>
    <lineage>
        <taxon>Bacteria</taxon>
        <taxon>Pseudomonadati</taxon>
        <taxon>Pseudomonadota</taxon>
        <taxon>Alphaproteobacteria</taxon>
        <taxon>Rhodobacterales</taxon>
        <taxon>Roseobacteraceae</taxon>
        <taxon>Wenxinia</taxon>
    </lineage>
</organism>
<comment type="function">
    <text evidence="9">Part of the tripartite ATP-independent periplasmic (TRAP) transport system.</text>
</comment>
<dbReference type="AlphaFoldDB" id="A0A0D0NK18"/>
<dbReference type="GO" id="GO:0022857">
    <property type="term" value="F:transmembrane transporter activity"/>
    <property type="evidence" value="ECO:0007669"/>
    <property type="project" value="UniProtKB-UniRule"/>
</dbReference>
<comment type="subcellular location">
    <subcellularLocation>
        <location evidence="1 9">Cell inner membrane</location>
        <topology evidence="1 9">Multi-pass membrane protein</topology>
    </subcellularLocation>
</comment>
<dbReference type="InterPro" id="IPR055348">
    <property type="entry name" value="DctQ"/>
</dbReference>
<dbReference type="RefSeq" id="WP_018303842.1">
    <property type="nucleotide sequence ID" value="NZ_KB902310.1"/>
</dbReference>
<protein>
    <recommendedName>
        <fullName evidence="9">TRAP transporter small permease protein</fullName>
    </recommendedName>
</protein>
<dbReference type="eggNOG" id="COG3090">
    <property type="taxonomic scope" value="Bacteria"/>
</dbReference>
<keyword evidence="5 9" id="KW-0812">Transmembrane</keyword>
<keyword evidence="4 9" id="KW-0997">Cell inner membrane</keyword>
<comment type="caution">
    <text evidence="11">The sequence shown here is derived from an EMBL/GenBank/DDBJ whole genome shotgun (WGS) entry which is preliminary data.</text>
</comment>
<comment type="similarity">
    <text evidence="8 9">Belongs to the TRAP transporter small permease family.</text>
</comment>
<keyword evidence="12" id="KW-1185">Reference proteome</keyword>
<evidence type="ECO:0000256" key="2">
    <source>
        <dbReference type="ARBA" id="ARBA00022448"/>
    </source>
</evidence>
<feature type="transmembrane region" description="Helical" evidence="9">
    <location>
        <begin position="132"/>
        <end position="150"/>
    </location>
</feature>
<dbReference type="PANTHER" id="PTHR35011">
    <property type="entry name" value="2,3-DIKETO-L-GULONATE TRAP TRANSPORTER SMALL PERMEASE PROTEIN YIAM"/>
    <property type="match status" value="1"/>
</dbReference>
<dbReference type="GO" id="GO:0005886">
    <property type="term" value="C:plasma membrane"/>
    <property type="evidence" value="ECO:0007669"/>
    <property type="project" value="UniProtKB-SubCell"/>
</dbReference>
<feature type="domain" description="Tripartite ATP-independent periplasmic transporters DctQ component" evidence="10">
    <location>
        <begin position="28"/>
        <end position="156"/>
    </location>
</feature>
<feature type="transmembrane region" description="Helical" evidence="9">
    <location>
        <begin position="92"/>
        <end position="110"/>
    </location>
</feature>
<evidence type="ECO:0000256" key="3">
    <source>
        <dbReference type="ARBA" id="ARBA00022475"/>
    </source>
</evidence>
<dbReference type="Pfam" id="PF04290">
    <property type="entry name" value="DctQ"/>
    <property type="match status" value="1"/>
</dbReference>
<reference evidence="11 12" key="1">
    <citation type="submission" date="2013-01" db="EMBL/GenBank/DDBJ databases">
        <authorList>
            <person name="Fiebig A."/>
            <person name="Goeker M."/>
            <person name="Klenk H.-P.P."/>
        </authorList>
    </citation>
    <scope>NUCLEOTIDE SEQUENCE [LARGE SCALE GENOMIC DNA]</scope>
    <source>
        <strain evidence="11 12">DSM 24838</strain>
    </source>
</reference>
<evidence type="ECO:0000259" key="10">
    <source>
        <dbReference type="Pfam" id="PF04290"/>
    </source>
</evidence>
<dbReference type="GO" id="GO:0015740">
    <property type="term" value="P:C4-dicarboxylate transport"/>
    <property type="evidence" value="ECO:0007669"/>
    <property type="project" value="TreeGrafter"/>
</dbReference>
<dbReference type="STRING" id="1123501.Wenmar_02926"/>
<keyword evidence="7 9" id="KW-0472">Membrane</keyword>
<evidence type="ECO:0000313" key="12">
    <source>
        <dbReference type="Proteomes" id="UP000035100"/>
    </source>
</evidence>
<evidence type="ECO:0000256" key="7">
    <source>
        <dbReference type="ARBA" id="ARBA00023136"/>
    </source>
</evidence>
<evidence type="ECO:0000256" key="4">
    <source>
        <dbReference type="ARBA" id="ARBA00022519"/>
    </source>
</evidence>
<feature type="transmembrane region" description="Helical" evidence="9">
    <location>
        <begin position="12"/>
        <end position="33"/>
    </location>
</feature>
<accession>A0A0D0NK18</accession>
<name>A0A0D0NK18_9RHOB</name>
<keyword evidence="3" id="KW-1003">Cell membrane</keyword>
<keyword evidence="2 9" id="KW-0813">Transport</keyword>
<dbReference type="InterPro" id="IPR007387">
    <property type="entry name" value="TRAP_DctQ"/>
</dbReference>
<evidence type="ECO:0000256" key="1">
    <source>
        <dbReference type="ARBA" id="ARBA00004429"/>
    </source>
</evidence>
<comment type="subunit">
    <text evidence="9">The complex comprises the extracytoplasmic solute receptor protein and the two transmembrane proteins.</text>
</comment>
<dbReference type="EMBL" id="AONG01000013">
    <property type="protein sequence ID" value="KIQ68655.1"/>
    <property type="molecule type" value="Genomic_DNA"/>
</dbReference>
<evidence type="ECO:0000313" key="11">
    <source>
        <dbReference type="EMBL" id="KIQ68655.1"/>
    </source>
</evidence>
<sequence>MLARLDRVAERLIALSALIGTLGLIVEVIVILIDVTGRYFGAPLRGAQDLSTMTLVLIVFGGMALCDRVGGHISVDILERSFPAWLNRAGDVFSALLGAAVFLGIAWTMWDSAALSRMLNLSTNIIRLPKAWFQYAVIVMSLITALGMLIRAASLIAGRGWPGRHGLEDDPL</sequence>
<dbReference type="PANTHER" id="PTHR35011:SF2">
    <property type="entry name" value="2,3-DIKETO-L-GULONATE TRAP TRANSPORTER SMALL PERMEASE PROTEIN YIAM"/>
    <property type="match status" value="1"/>
</dbReference>
<evidence type="ECO:0000256" key="6">
    <source>
        <dbReference type="ARBA" id="ARBA00022989"/>
    </source>
</evidence>
<feature type="transmembrane region" description="Helical" evidence="9">
    <location>
        <begin position="53"/>
        <end position="71"/>
    </location>
</feature>
<proteinExistence type="inferred from homology"/>
<keyword evidence="6 9" id="KW-1133">Transmembrane helix</keyword>
<evidence type="ECO:0000256" key="5">
    <source>
        <dbReference type="ARBA" id="ARBA00022692"/>
    </source>
</evidence>
<dbReference type="OrthoDB" id="7854755at2"/>
<dbReference type="Proteomes" id="UP000035100">
    <property type="component" value="Unassembled WGS sequence"/>
</dbReference>
<evidence type="ECO:0000256" key="8">
    <source>
        <dbReference type="ARBA" id="ARBA00038436"/>
    </source>
</evidence>
<gene>
    <name evidence="11" type="ORF">Wenmar_02926</name>
</gene>